<dbReference type="Proteomes" id="UP001162501">
    <property type="component" value="Chromosome 6"/>
</dbReference>
<evidence type="ECO:0000313" key="1">
    <source>
        <dbReference type="EMBL" id="CAN0544554.1"/>
    </source>
</evidence>
<accession>A0AC60A5M3</accession>
<reference evidence="1" key="1">
    <citation type="submission" date="2023-05" db="EMBL/GenBank/DDBJ databases">
        <authorList>
            <consortium name="ELIXIR-Norway"/>
        </authorList>
    </citation>
    <scope>NUCLEOTIDE SEQUENCE</scope>
</reference>
<name>A0AC60A5M3_RANTA</name>
<gene>
    <name evidence="1" type="ORF">MRATA1EN22A_LOCUS25837</name>
</gene>
<protein>
    <submittedName>
        <fullName evidence="1">Uncharacterized protein</fullName>
    </submittedName>
</protein>
<sequence length="441" mass="46935">MRLGGSRRDLCLGGTLGLPPSLPNSMEALTKREGVDWVPREMFLGRLLARGLLPARPHRRRVSGQPRAWRELVLPLLFSLSVSPDLLKHDSNLLEAGGTVMKNVGGTPRGRAEGREGGRERGLEEGSAPERRGPRQRRSAAAAEAIPRIPSSKHLLGVFGGLGVGAAAPTLARPGCAQAAVGSEPPPHSAPRAPSAAPRARLGAIGSPASEARPPSRPALRLPSPGLLHLRGAPGAAGLLSAAVPRSPACLRGAWARRRRRGEAAGGERRRGPRRPEPRGKWHARALEAEVAEAAAGRRCSGSVGEEGESEPGEPGARAPAGCGEARAAPRLRPPHPRAPTLRATGPGSGSRRRRRRRRHPENGAKVWIWGRTRRRAGFLPGPPGDLQNLRRLQIELNQEARGLIRTDLTDHRRNSASLVGPLLAADNLASLVAWVENSSY</sequence>
<reference evidence="1" key="2">
    <citation type="submission" date="2025-03" db="EMBL/GenBank/DDBJ databases">
        <authorList>
            <consortium name="ELIXIR-Norway"/>
            <consortium name="Elixir Norway"/>
        </authorList>
    </citation>
    <scope>NUCLEOTIDE SEQUENCE</scope>
</reference>
<proteinExistence type="predicted"/>
<evidence type="ECO:0000313" key="2">
    <source>
        <dbReference type="Proteomes" id="UP001162501"/>
    </source>
</evidence>
<dbReference type="EMBL" id="OX596090">
    <property type="protein sequence ID" value="CAN0544554.1"/>
    <property type="molecule type" value="Genomic_DNA"/>
</dbReference>
<organism evidence="1 2">
    <name type="scientific">Rangifer tarandus platyrhynchus</name>
    <name type="common">Svalbard reindeer</name>
    <dbReference type="NCBI Taxonomy" id="3082113"/>
    <lineage>
        <taxon>Eukaryota</taxon>
        <taxon>Metazoa</taxon>
        <taxon>Chordata</taxon>
        <taxon>Craniata</taxon>
        <taxon>Vertebrata</taxon>
        <taxon>Euteleostomi</taxon>
        <taxon>Mammalia</taxon>
        <taxon>Eutheria</taxon>
        <taxon>Laurasiatheria</taxon>
        <taxon>Artiodactyla</taxon>
        <taxon>Ruminantia</taxon>
        <taxon>Pecora</taxon>
        <taxon>Cervidae</taxon>
        <taxon>Odocoileinae</taxon>
        <taxon>Rangifer</taxon>
    </lineage>
</organism>